<dbReference type="PANTHER" id="PTHR12845">
    <property type="entry name" value="GUANINE NUCLEOTIDE EXCHANGE FACTOR"/>
    <property type="match status" value="1"/>
</dbReference>
<dbReference type="AlphaFoldDB" id="A0A3Q3ICY9"/>
<dbReference type="InterPro" id="IPR000219">
    <property type="entry name" value="DH_dom"/>
</dbReference>
<organism evidence="2 3">
    <name type="scientific">Monopterus albus</name>
    <name type="common">Swamp eel</name>
    <dbReference type="NCBI Taxonomy" id="43700"/>
    <lineage>
        <taxon>Eukaryota</taxon>
        <taxon>Metazoa</taxon>
        <taxon>Chordata</taxon>
        <taxon>Craniata</taxon>
        <taxon>Vertebrata</taxon>
        <taxon>Euteleostomi</taxon>
        <taxon>Actinopterygii</taxon>
        <taxon>Neopterygii</taxon>
        <taxon>Teleostei</taxon>
        <taxon>Neoteleostei</taxon>
        <taxon>Acanthomorphata</taxon>
        <taxon>Anabantaria</taxon>
        <taxon>Synbranchiformes</taxon>
        <taxon>Synbranchidae</taxon>
        <taxon>Monopterus</taxon>
    </lineage>
</organism>
<dbReference type="SUPFAM" id="SSF48065">
    <property type="entry name" value="DBL homology domain (DH-domain)"/>
    <property type="match status" value="1"/>
</dbReference>
<dbReference type="GO" id="GO:0005085">
    <property type="term" value="F:guanyl-nucleotide exchange factor activity"/>
    <property type="evidence" value="ECO:0007669"/>
    <property type="project" value="InterPro"/>
</dbReference>
<dbReference type="Pfam" id="PF00621">
    <property type="entry name" value="RhoGEF"/>
    <property type="match status" value="1"/>
</dbReference>
<keyword evidence="3" id="KW-1185">Reference proteome</keyword>
<dbReference type="PANTHER" id="PTHR12845:SF2">
    <property type="entry name" value="DH DOMAIN-CONTAINING PROTEIN-RELATED"/>
    <property type="match status" value="1"/>
</dbReference>
<dbReference type="GO" id="GO:0005634">
    <property type="term" value="C:nucleus"/>
    <property type="evidence" value="ECO:0007669"/>
    <property type="project" value="TreeGrafter"/>
</dbReference>
<dbReference type="Proteomes" id="UP000261600">
    <property type="component" value="Unplaced"/>
</dbReference>
<proteinExistence type="predicted"/>
<evidence type="ECO:0000259" key="1">
    <source>
        <dbReference type="PROSITE" id="PS50010"/>
    </source>
</evidence>
<dbReference type="Gene3D" id="1.20.900.10">
    <property type="entry name" value="Dbl homology (DH) domain"/>
    <property type="match status" value="1"/>
</dbReference>
<dbReference type="Ensembl" id="ENSMALT00000001860.1">
    <property type="protein sequence ID" value="ENSMALP00000001807.1"/>
    <property type="gene ID" value="ENSMALG00000001329.1"/>
</dbReference>
<dbReference type="GO" id="GO:0005737">
    <property type="term" value="C:cytoplasm"/>
    <property type="evidence" value="ECO:0007669"/>
    <property type="project" value="TreeGrafter"/>
</dbReference>
<evidence type="ECO:0000313" key="2">
    <source>
        <dbReference type="Ensembl" id="ENSMALP00000001807.1"/>
    </source>
</evidence>
<dbReference type="InterPro" id="IPR035899">
    <property type="entry name" value="DBL_dom_sf"/>
</dbReference>
<dbReference type="PROSITE" id="PS50010">
    <property type="entry name" value="DH_2"/>
    <property type="match status" value="1"/>
</dbReference>
<dbReference type="SMART" id="SM00325">
    <property type="entry name" value="RhoGEF"/>
    <property type="match status" value="1"/>
</dbReference>
<reference evidence="2" key="1">
    <citation type="submission" date="2025-08" db="UniProtKB">
        <authorList>
            <consortium name="Ensembl"/>
        </authorList>
    </citation>
    <scope>IDENTIFICATION</scope>
</reference>
<reference evidence="2" key="2">
    <citation type="submission" date="2025-09" db="UniProtKB">
        <authorList>
            <consortium name="Ensembl"/>
        </authorList>
    </citation>
    <scope>IDENTIFICATION</scope>
</reference>
<protein>
    <recommendedName>
        <fullName evidence="1">DH domain-containing protein</fullName>
    </recommendedName>
</protein>
<dbReference type="CDD" id="cd00160">
    <property type="entry name" value="RhoGEF"/>
    <property type="match status" value="1"/>
</dbReference>
<name>A0A3Q3ICY9_MONAL</name>
<dbReference type="InterPro" id="IPR047271">
    <property type="entry name" value="Ephexin-like"/>
</dbReference>
<evidence type="ECO:0000313" key="3">
    <source>
        <dbReference type="Proteomes" id="UP000261600"/>
    </source>
</evidence>
<accession>A0A3Q3ICY9</accession>
<feature type="domain" description="DH" evidence="1">
    <location>
        <begin position="1"/>
        <end position="146"/>
    </location>
</feature>
<sequence>MFELIGSEASYLRSLEVAISHFYASKALKQTLSQREHHTLFSNISYVMAASEKFFRDLEMRLAESVLISQVGDIVLQHCPKFHPLYVPYVTNMMYQEALLKQLQQNRDFVCSLKKLEKDPVCQRQSLKSFLVLPFQRITRIKLLLEVGVFCGVEVFMWKPAKGFVFISGRREFKEVCLIAFESQFHQQPPPANAS</sequence>